<feature type="transmembrane region" description="Helical" evidence="1">
    <location>
        <begin position="6"/>
        <end position="24"/>
    </location>
</feature>
<keyword evidence="1" id="KW-0812">Transmembrane</keyword>
<organism evidence="2 3">
    <name type="scientific">Leucobacter chromiireducens subsp. chromiireducens</name>
    <dbReference type="NCBI Taxonomy" id="660067"/>
    <lineage>
        <taxon>Bacteria</taxon>
        <taxon>Bacillati</taxon>
        <taxon>Actinomycetota</taxon>
        <taxon>Actinomycetes</taxon>
        <taxon>Micrococcales</taxon>
        <taxon>Microbacteriaceae</taxon>
        <taxon>Leucobacter</taxon>
    </lineage>
</organism>
<feature type="transmembrane region" description="Helical" evidence="1">
    <location>
        <begin position="69"/>
        <end position="89"/>
    </location>
</feature>
<dbReference type="Proteomes" id="UP001646141">
    <property type="component" value="Unassembled WGS sequence"/>
</dbReference>
<feature type="transmembrane region" description="Helical" evidence="1">
    <location>
        <begin position="45"/>
        <end position="63"/>
    </location>
</feature>
<evidence type="ECO:0000313" key="2">
    <source>
        <dbReference type="EMBL" id="MBL3688974.1"/>
    </source>
</evidence>
<keyword evidence="1" id="KW-1133">Transmembrane helix</keyword>
<proteinExistence type="predicted"/>
<gene>
    <name evidence="2" type="ORF">D3226_03255</name>
</gene>
<keyword evidence="3" id="KW-1185">Reference proteome</keyword>
<keyword evidence="1" id="KW-0472">Membrane</keyword>
<sequence>MSHWGMWPAALWLIVVGVAFVRYLRVLYAGGTLNHGEVQRARQAMLLPALLMVVLLGAIVLATDLLPGLASWLPLVLGVATLAGSLWALDRGTRAVRRGRAEPGAER</sequence>
<dbReference type="RefSeq" id="WP_202380965.1">
    <property type="nucleotide sequence ID" value="NZ_BAAAMA010000004.1"/>
</dbReference>
<reference evidence="2 3" key="1">
    <citation type="submission" date="2018-09" db="EMBL/GenBank/DDBJ databases">
        <title>Comparative genomics of Leucobacter spp.</title>
        <authorList>
            <person name="Reis A.C."/>
            <person name="Kolvenbach B.A."/>
            <person name="Corvini P.F.X."/>
            <person name="Nunes O.C."/>
        </authorList>
    </citation>
    <scope>NUCLEOTIDE SEQUENCE [LARGE SCALE GENOMIC DNA]</scope>
    <source>
        <strain evidence="2 3">L-1</strain>
    </source>
</reference>
<name>A0ABS1SLW6_9MICO</name>
<accession>A0ABS1SLW6</accession>
<comment type="caution">
    <text evidence="2">The sequence shown here is derived from an EMBL/GenBank/DDBJ whole genome shotgun (WGS) entry which is preliminary data.</text>
</comment>
<protein>
    <submittedName>
        <fullName evidence="2">Uncharacterized protein</fullName>
    </submittedName>
</protein>
<evidence type="ECO:0000313" key="3">
    <source>
        <dbReference type="Proteomes" id="UP001646141"/>
    </source>
</evidence>
<dbReference type="EMBL" id="QYAD01000001">
    <property type="protein sequence ID" value="MBL3688974.1"/>
    <property type="molecule type" value="Genomic_DNA"/>
</dbReference>
<evidence type="ECO:0000256" key="1">
    <source>
        <dbReference type="SAM" id="Phobius"/>
    </source>
</evidence>